<feature type="region of interest" description="Disordered" evidence="1">
    <location>
        <begin position="72"/>
        <end position="129"/>
    </location>
</feature>
<comment type="caution">
    <text evidence="2">The sequence shown here is derived from an EMBL/GenBank/DDBJ whole genome shotgun (WGS) entry which is preliminary data.</text>
</comment>
<gene>
    <name evidence="2" type="ORF">TMPK1_28270</name>
</gene>
<protein>
    <submittedName>
        <fullName evidence="2">NADH dehydrogenase</fullName>
    </submittedName>
</protein>
<dbReference type="PANTHER" id="PTHR12910">
    <property type="entry name" value="NADH-UBIQUINONE OXIDOREDUCTASE SUBUNIT B17.2"/>
    <property type="match status" value="1"/>
</dbReference>
<evidence type="ECO:0000313" key="3">
    <source>
        <dbReference type="Proteomes" id="UP000681075"/>
    </source>
</evidence>
<dbReference type="GO" id="GO:0045271">
    <property type="term" value="C:respiratory chain complex I"/>
    <property type="evidence" value="ECO:0007669"/>
    <property type="project" value="InterPro"/>
</dbReference>
<dbReference type="AlphaFoldDB" id="A0A8S8XI30"/>
<dbReference type="PANTHER" id="PTHR12910:SF2">
    <property type="entry name" value="NADH DEHYDROGENASE [UBIQUINONE] 1 ALPHA SUBCOMPLEX SUBUNIT 12"/>
    <property type="match status" value="1"/>
</dbReference>
<evidence type="ECO:0000313" key="2">
    <source>
        <dbReference type="EMBL" id="GIL40590.1"/>
    </source>
</evidence>
<accession>A0A8S8XI30</accession>
<proteinExistence type="predicted"/>
<dbReference type="RefSeq" id="WP_420243720.1">
    <property type="nucleotide sequence ID" value="NZ_BOPV01000001.1"/>
</dbReference>
<dbReference type="Pfam" id="PF05071">
    <property type="entry name" value="NDUFA12"/>
    <property type="match status" value="1"/>
</dbReference>
<dbReference type="Proteomes" id="UP000681075">
    <property type="component" value="Unassembled WGS sequence"/>
</dbReference>
<dbReference type="EMBL" id="BOPV01000001">
    <property type="protein sequence ID" value="GIL40590.1"/>
    <property type="molecule type" value="Genomic_DNA"/>
</dbReference>
<dbReference type="GO" id="GO:0006979">
    <property type="term" value="P:response to oxidative stress"/>
    <property type="evidence" value="ECO:0007669"/>
    <property type="project" value="TreeGrafter"/>
</dbReference>
<organism evidence="2 3">
    <name type="scientific">Roseiterribacter gracilis</name>
    <dbReference type="NCBI Taxonomy" id="2812848"/>
    <lineage>
        <taxon>Bacteria</taxon>
        <taxon>Pseudomonadati</taxon>
        <taxon>Pseudomonadota</taxon>
        <taxon>Alphaproteobacteria</taxon>
        <taxon>Rhodospirillales</taxon>
        <taxon>Roseiterribacteraceae</taxon>
        <taxon>Roseiterribacter</taxon>
    </lineage>
</organism>
<evidence type="ECO:0000256" key="1">
    <source>
        <dbReference type="SAM" id="MobiDB-lite"/>
    </source>
</evidence>
<keyword evidence="3" id="KW-1185">Reference proteome</keyword>
<sequence length="129" mass="14603">MARLTLLRALSNASILLFTWRRGTSVGTDLFGNRYYKGPARRGSKRERRWVIYAGEPEASTVPPEWHAWMHHQPVAPPSESPATQRPWMLPPQANQTGTENAYRPPGHQLEGGKRRPATGDYESWTPPT</sequence>
<dbReference type="InterPro" id="IPR007763">
    <property type="entry name" value="NDUFA12"/>
</dbReference>
<dbReference type="NCBIfam" id="NF006040">
    <property type="entry name" value="PRK08183.1"/>
    <property type="match status" value="1"/>
</dbReference>
<name>A0A8S8XI30_9PROT</name>
<reference evidence="2" key="1">
    <citation type="submission" date="2021-02" db="EMBL/GenBank/DDBJ databases">
        <title>Genome sequence of Rhodospirillales sp. strain TMPK1 isolated from soil.</title>
        <authorList>
            <person name="Nakai R."/>
            <person name="Kusada H."/>
            <person name="Tamaki H."/>
        </authorList>
    </citation>
    <scope>NUCLEOTIDE SEQUENCE</scope>
    <source>
        <strain evidence="2">TMPK1</strain>
    </source>
</reference>